<proteinExistence type="predicted"/>
<reference evidence="1 2" key="1">
    <citation type="submission" date="2024-01" db="EMBL/GenBank/DDBJ databases">
        <title>Genome assemblies of Stephania.</title>
        <authorList>
            <person name="Yang L."/>
        </authorList>
    </citation>
    <scope>NUCLEOTIDE SEQUENCE [LARGE SCALE GENOMIC DNA]</scope>
    <source>
        <strain evidence="1">QJT</strain>
        <tissue evidence="1">Leaf</tissue>
    </source>
</reference>
<name>A0AAP0EL38_9MAGN</name>
<dbReference type="EMBL" id="JBBNAE010000010">
    <property type="protein sequence ID" value="KAK9090714.1"/>
    <property type="molecule type" value="Genomic_DNA"/>
</dbReference>
<keyword evidence="2" id="KW-1185">Reference proteome</keyword>
<accession>A0AAP0EL38</accession>
<evidence type="ECO:0000313" key="2">
    <source>
        <dbReference type="Proteomes" id="UP001417504"/>
    </source>
</evidence>
<sequence>MLTLSAPLSVPSSAHQIPHRRSPCLLLPVLRACSSSAHPRLLLLVLLRACSSSTPSCLLLLCSSVPAPPHHQVMHSSCKFIAITMGGLLEMFLLSQQHLDNS</sequence>
<gene>
    <name evidence="1" type="ORF">Sjap_023891</name>
</gene>
<dbReference type="AlphaFoldDB" id="A0AAP0EL38"/>
<dbReference type="Proteomes" id="UP001417504">
    <property type="component" value="Unassembled WGS sequence"/>
</dbReference>
<organism evidence="1 2">
    <name type="scientific">Stephania japonica</name>
    <dbReference type="NCBI Taxonomy" id="461633"/>
    <lineage>
        <taxon>Eukaryota</taxon>
        <taxon>Viridiplantae</taxon>
        <taxon>Streptophyta</taxon>
        <taxon>Embryophyta</taxon>
        <taxon>Tracheophyta</taxon>
        <taxon>Spermatophyta</taxon>
        <taxon>Magnoliopsida</taxon>
        <taxon>Ranunculales</taxon>
        <taxon>Menispermaceae</taxon>
        <taxon>Menispermoideae</taxon>
        <taxon>Cissampelideae</taxon>
        <taxon>Stephania</taxon>
    </lineage>
</organism>
<evidence type="ECO:0000313" key="1">
    <source>
        <dbReference type="EMBL" id="KAK9090714.1"/>
    </source>
</evidence>
<protein>
    <submittedName>
        <fullName evidence="1">Uncharacterized protein</fullName>
    </submittedName>
</protein>
<comment type="caution">
    <text evidence="1">The sequence shown here is derived from an EMBL/GenBank/DDBJ whole genome shotgun (WGS) entry which is preliminary data.</text>
</comment>